<dbReference type="Pfam" id="PF00149">
    <property type="entry name" value="Metallophos"/>
    <property type="match status" value="1"/>
</dbReference>
<name>A0A1Y1MWP0_PHOPY</name>
<dbReference type="InterPro" id="IPR004843">
    <property type="entry name" value="Calcineurin-like_PHP"/>
</dbReference>
<dbReference type="GO" id="GO:0000398">
    <property type="term" value="P:mRNA splicing, via spliceosome"/>
    <property type="evidence" value="ECO:0007669"/>
    <property type="project" value="TreeGrafter"/>
</dbReference>
<sequence>MKVAIEGCAHGELENIYNTIKDMEVQEKMKVDLLIICGDFQATRNEGDLYCMAVPPKYYDMCSFYKYYNGDLKAPILTIFIGGNHEASNYLQELPYGGWVAPNIYYMGYSCVLNIAGIRIGGLSGIYKSHDYLKGRSEKPPYSNDTKRSVYHIRNLDVFRLKQVTGPLDIFISHDWPSGIWNYGNIRQLLKFKPYFKYALTGGVSYISKMCTLLPYTFH</sequence>
<protein>
    <recommendedName>
        <fullName evidence="1">Calcineurin-like phosphoesterase domain-containing protein</fullName>
    </recommendedName>
</protein>
<feature type="domain" description="Calcineurin-like phosphoesterase" evidence="1">
    <location>
        <begin position="1"/>
        <end position="174"/>
    </location>
</feature>
<accession>A0A1Y1MWP0</accession>
<dbReference type="GO" id="GO:0005634">
    <property type="term" value="C:nucleus"/>
    <property type="evidence" value="ECO:0007669"/>
    <property type="project" value="TreeGrafter"/>
</dbReference>
<proteinExistence type="predicted"/>
<dbReference type="PANTHER" id="PTHR12849:SF0">
    <property type="entry name" value="LARIAT DEBRANCHING ENZYME"/>
    <property type="match status" value="1"/>
</dbReference>
<dbReference type="SUPFAM" id="SSF56300">
    <property type="entry name" value="Metallo-dependent phosphatases"/>
    <property type="match status" value="1"/>
</dbReference>
<dbReference type="Gene3D" id="3.60.21.10">
    <property type="match status" value="1"/>
</dbReference>
<dbReference type="GO" id="GO:0008419">
    <property type="term" value="F:RNA lariat debranching enzyme activity"/>
    <property type="evidence" value="ECO:0007669"/>
    <property type="project" value="TreeGrafter"/>
</dbReference>
<dbReference type="EMBL" id="GEZM01018744">
    <property type="protein sequence ID" value="JAV90043.1"/>
    <property type="molecule type" value="Transcribed_RNA"/>
</dbReference>
<dbReference type="InterPro" id="IPR029052">
    <property type="entry name" value="Metallo-depent_PP-like"/>
</dbReference>
<dbReference type="PANTHER" id="PTHR12849">
    <property type="entry name" value="RNA LARIAT DEBRANCHING ENZYME"/>
    <property type="match status" value="1"/>
</dbReference>
<organism evidence="2">
    <name type="scientific">Photinus pyralis</name>
    <name type="common">Common eastern firefly</name>
    <name type="synonym">Lampyris pyralis</name>
    <dbReference type="NCBI Taxonomy" id="7054"/>
    <lineage>
        <taxon>Eukaryota</taxon>
        <taxon>Metazoa</taxon>
        <taxon>Ecdysozoa</taxon>
        <taxon>Arthropoda</taxon>
        <taxon>Hexapoda</taxon>
        <taxon>Insecta</taxon>
        <taxon>Pterygota</taxon>
        <taxon>Neoptera</taxon>
        <taxon>Endopterygota</taxon>
        <taxon>Coleoptera</taxon>
        <taxon>Polyphaga</taxon>
        <taxon>Elateriformia</taxon>
        <taxon>Elateroidea</taxon>
        <taxon>Lampyridae</taxon>
        <taxon>Lampyrinae</taxon>
        <taxon>Photinus</taxon>
    </lineage>
</organism>
<evidence type="ECO:0000313" key="2">
    <source>
        <dbReference type="EMBL" id="JAV90043.1"/>
    </source>
</evidence>
<dbReference type="AlphaFoldDB" id="A0A1Y1MWP0"/>
<reference evidence="2" key="1">
    <citation type="journal article" date="2016" name="Sci. Rep.">
        <title>Molecular characterization of firefly nuptial gifts: a multi-omics approach sheds light on postcopulatory sexual selection.</title>
        <authorList>
            <person name="Al-Wathiqui N."/>
            <person name="Fallon T.R."/>
            <person name="South A."/>
            <person name="Weng J.K."/>
            <person name="Lewis S.M."/>
        </authorList>
    </citation>
    <scope>NUCLEOTIDE SEQUENCE</scope>
</reference>
<evidence type="ECO:0000259" key="1">
    <source>
        <dbReference type="Pfam" id="PF00149"/>
    </source>
</evidence>